<evidence type="ECO:0000256" key="1">
    <source>
        <dbReference type="ARBA" id="ARBA00004123"/>
    </source>
</evidence>
<reference evidence="9 10" key="1">
    <citation type="submission" date="2023-01" db="EMBL/GenBank/DDBJ databases">
        <authorList>
            <person name="Whitehead M."/>
        </authorList>
    </citation>
    <scope>NUCLEOTIDE SEQUENCE [LARGE SCALE GENOMIC DNA]</scope>
</reference>
<evidence type="ECO:0000313" key="10">
    <source>
        <dbReference type="Proteomes" id="UP001160148"/>
    </source>
</evidence>
<dbReference type="GO" id="GO:0008270">
    <property type="term" value="F:zinc ion binding"/>
    <property type="evidence" value="ECO:0007669"/>
    <property type="project" value="UniProtKB-KW"/>
</dbReference>
<proteinExistence type="predicted"/>
<dbReference type="InterPro" id="IPR036236">
    <property type="entry name" value="Znf_C2H2_sf"/>
</dbReference>
<dbReference type="PANTHER" id="PTHR24394">
    <property type="entry name" value="ZINC FINGER PROTEIN"/>
    <property type="match status" value="1"/>
</dbReference>
<evidence type="ECO:0000256" key="6">
    <source>
        <dbReference type="ARBA" id="ARBA00023242"/>
    </source>
</evidence>
<dbReference type="FunFam" id="3.30.160.60:FF:002343">
    <property type="entry name" value="Zinc finger protein 33A"/>
    <property type="match status" value="1"/>
</dbReference>
<evidence type="ECO:0000259" key="8">
    <source>
        <dbReference type="PROSITE" id="PS50157"/>
    </source>
</evidence>
<feature type="domain" description="C2H2-type" evidence="8">
    <location>
        <begin position="22"/>
        <end position="49"/>
    </location>
</feature>
<keyword evidence="5" id="KW-0862">Zinc</keyword>
<dbReference type="Gene3D" id="3.30.160.60">
    <property type="entry name" value="Classic Zinc Finger"/>
    <property type="match status" value="2"/>
</dbReference>
<dbReference type="PROSITE" id="PS00028">
    <property type="entry name" value="ZINC_FINGER_C2H2_1"/>
    <property type="match status" value="2"/>
</dbReference>
<protein>
    <recommendedName>
        <fullName evidence="8">C2H2-type domain-containing protein</fullName>
    </recommendedName>
</protein>
<dbReference type="PANTHER" id="PTHR24394:SF29">
    <property type="entry name" value="MYONEURIN"/>
    <property type="match status" value="1"/>
</dbReference>
<dbReference type="PROSITE" id="PS50157">
    <property type="entry name" value="ZINC_FINGER_C2H2_2"/>
    <property type="match status" value="2"/>
</dbReference>
<evidence type="ECO:0000256" key="5">
    <source>
        <dbReference type="ARBA" id="ARBA00022833"/>
    </source>
</evidence>
<dbReference type="EMBL" id="CARXXK010000002">
    <property type="protein sequence ID" value="CAI6358377.1"/>
    <property type="molecule type" value="Genomic_DNA"/>
</dbReference>
<sequence length="109" mass="12682">MSYISSSSLTKHSLTHSTMRPYPCDLCDKSFTREYNLQEHQWVHTGNKRYPCDVCEKSYTKKCNLTKHQEIRHMGEILNPQDVCEILFDTIKTGPIFVDLNGEDTIPEN</sequence>
<comment type="caution">
    <text evidence="9">The sequence shown here is derived from an EMBL/GenBank/DDBJ whole genome shotgun (WGS) entry which is preliminary data.</text>
</comment>
<evidence type="ECO:0000256" key="3">
    <source>
        <dbReference type="ARBA" id="ARBA00022737"/>
    </source>
</evidence>
<dbReference type="SUPFAM" id="SSF57667">
    <property type="entry name" value="beta-beta-alpha zinc fingers"/>
    <property type="match status" value="2"/>
</dbReference>
<dbReference type="FunFam" id="3.30.160.60:FF:001049">
    <property type="entry name" value="zinc finger protein 319"/>
    <property type="match status" value="1"/>
</dbReference>
<keyword evidence="10" id="KW-1185">Reference proteome</keyword>
<keyword evidence="6" id="KW-0539">Nucleus</keyword>
<name>A0AAV0WS19_9HEMI</name>
<gene>
    <name evidence="9" type="ORF">MEUPH1_LOCUS13898</name>
</gene>
<dbReference type="InterPro" id="IPR013087">
    <property type="entry name" value="Znf_C2H2_type"/>
</dbReference>
<feature type="domain" description="C2H2-type" evidence="8">
    <location>
        <begin position="50"/>
        <end position="76"/>
    </location>
</feature>
<dbReference type="GO" id="GO:0000981">
    <property type="term" value="F:DNA-binding transcription factor activity, RNA polymerase II-specific"/>
    <property type="evidence" value="ECO:0007669"/>
    <property type="project" value="TreeGrafter"/>
</dbReference>
<evidence type="ECO:0000256" key="7">
    <source>
        <dbReference type="PROSITE-ProRule" id="PRU00042"/>
    </source>
</evidence>
<dbReference type="AlphaFoldDB" id="A0AAV0WS19"/>
<keyword evidence="4 7" id="KW-0863">Zinc-finger</keyword>
<comment type="subcellular location">
    <subcellularLocation>
        <location evidence="1">Nucleus</location>
    </subcellularLocation>
</comment>
<evidence type="ECO:0000313" key="9">
    <source>
        <dbReference type="EMBL" id="CAI6358377.1"/>
    </source>
</evidence>
<dbReference type="SMART" id="SM00355">
    <property type="entry name" value="ZnF_C2H2"/>
    <property type="match status" value="2"/>
</dbReference>
<evidence type="ECO:0000256" key="2">
    <source>
        <dbReference type="ARBA" id="ARBA00022723"/>
    </source>
</evidence>
<evidence type="ECO:0000256" key="4">
    <source>
        <dbReference type="ARBA" id="ARBA00022771"/>
    </source>
</evidence>
<dbReference type="Proteomes" id="UP001160148">
    <property type="component" value="Unassembled WGS sequence"/>
</dbReference>
<dbReference type="GO" id="GO:0005634">
    <property type="term" value="C:nucleus"/>
    <property type="evidence" value="ECO:0007669"/>
    <property type="project" value="UniProtKB-SubCell"/>
</dbReference>
<keyword evidence="2" id="KW-0479">Metal-binding</keyword>
<dbReference type="Pfam" id="PF00096">
    <property type="entry name" value="zf-C2H2"/>
    <property type="match status" value="2"/>
</dbReference>
<organism evidence="9 10">
    <name type="scientific">Macrosiphum euphorbiae</name>
    <name type="common">potato aphid</name>
    <dbReference type="NCBI Taxonomy" id="13131"/>
    <lineage>
        <taxon>Eukaryota</taxon>
        <taxon>Metazoa</taxon>
        <taxon>Ecdysozoa</taxon>
        <taxon>Arthropoda</taxon>
        <taxon>Hexapoda</taxon>
        <taxon>Insecta</taxon>
        <taxon>Pterygota</taxon>
        <taxon>Neoptera</taxon>
        <taxon>Paraneoptera</taxon>
        <taxon>Hemiptera</taxon>
        <taxon>Sternorrhyncha</taxon>
        <taxon>Aphidomorpha</taxon>
        <taxon>Aphidoidea</taxon>
        <taxon>Aphididae</taxon>
        <taxon>Macrosiphini</taxon>
        <taxon>Macrosiphum</taxon>
    </lineage>
</organism>
<keyword evidence="3" id="KW-0677">Repeat</keyword>
<accession>A0AAV0WS19</accession>